<evidence type="ECO:0000256" key="8">
    <source>
        <dbReference type="ARBA" id="ARBA00022989"/>
    </source>
</evidence>
<dbReference type="PANTHER" id="PTHR33446:SF2">
    <property type="entry name" value="PROTEIN TONB"/>
    <property type="match status" value="1"/>
</dbReference>
<dbReference type="RefSeq" id="WP_090337528.1">
    <property type="nucleotide sequence ID" value="NZ_FNXY01000005.1"/>
</dbReference>
<evidence type="ECO:0000256" key="5">
    <source>
        <dbReference type="ARBA" id="ARBA00022519"/>
    </source>
</evidence>
<comment type="subcellular location">
    <subcellularLocation>
        <location evidence="1">Cell inner membrane</location>
        <topology evidence="1">Single-pass membrane protein</topology>
        <orientation evidence="1">Periplasmic side</orientation>
    </subcellularLocation>
</comment>
<keyword evidence="6 10" id="KW-0812">Transmembrane</keyword>
<evidence type="ECO:0000259" key="11">
    <source>
        <dbReference type="PROSITE" id="PS52015"/>
    </source>
</evidence>
<dbReference type="InterPro" id="IPR051045">
    <property type="entry name" value="TonB-dependent_transducer"/>
</dbReference>
<feature type="transmembrane region" description="Helical" evidence="10">
    <location>
        <begin position="6"/>
        <end position="24"/>
    </location>
</feature>
<dbReference type="EMBL" id="FNXY01000005">
    <property type="protein sequence ID" value="SEJ17666.1"/>
    <property type="molecule type" value="Genomic_DNA"/>
</dbReference>
<dbReference type="GO" id="GO:0055085">
    <property type="term" value="P:transmembrane transport"/>
    <property type="evidence" value="ECO:0007669"/>
    <property type="project" value="InterPro"/>
</dbReference>
<dbReference type="GO" id="GO:0031992">
    <property type="term" value="F:energy transducer activity"/>
    <property type="evidence" value="ECO:0007669"/>
    <property type="project" value="TreeGrafter"/>
</dbReference>
<dbReference type="Gene3D" id="2.60.40.1120">
    <property type="entry name" value="Carboxypeptidase-like, regulatory domain"/>
    <property type="match status" value="1"/>
</dbReference>
<keyword evidence="3" id="KW-0813">Transport</keyword>
<feature type="transmembrane region" description="Helical" evidence="10">
    <location>
        <begin position="36"/>
        <end position="53"/>
    </location>
</feature>
<sequence>METLIYLAKVNICWILFYACYWLLFRKNTFFRWNRTYLIGTLLVSFLLPLIQFPETDHSAPVAILYSVNTVTNFSAINLEPKLAEPVFDWTMFLWIIPALGSSFMVSRIGKNFRDLFRIINQGEKFFLGDYTLILFPSQNIGSFSFLKWLVINKFDYENHPDEIIRHELVHIKQWHSLDILLIEFLKILFWFNPVLWFYKNSLQEIHEFLADEDAPDRDHYARFLVSYSLSVPAASLTNHFFNSSILKTRIQMIYKNRNSRWSLGQYLMIAPVMLLAVTLTAARQEVLERVDKKIDRVSKTISDTKAAANSIFQTETVLPKQNEEKITIEGDVIRESGSGLAGANVFIHDSKLATTTDQLGHFKLSEVPAGSSMTVRYVGYTEQSFVIEKSVKNYVIKLKKGINELSGPTFIAYQNIEKLNEQEKQRRETSKALASITERQPEFPGGHEAMLAYIQKNLKYPEEAMGVTMDGIALISFVVNKNGDVRQPRLVKEIGYGIDEEAIRVVLNMPKWEPARQNGKPVSMEYTLSIHFKVEKESKEDTRQGFMKSGLDESIKLDKKAALASMRDVDKFFSNKTDFPDDDKPILKIQDSRVGMYRSSSGKKKTVIYHFIEGNSNMKE</sequence>
<proteinExistence type="inferred from homology"/>
<evidence type="ECO:0000256" key="10">
    <source>
        <dbReference type="SAM" id="Phobius"/>
    </source>
</evidence>
<reference evidence="12 13" key="1">
    <citation type="submission" date="2016-10" db="EMBL/GenBank/DDBJ databases">
        <authorList>
            <person name="de Groot N.N."/>
        </authorList>
    </citation>
    <scope>NUCLEOTIDE SEQUENCE [LARGE SCALE GENOMIC DNA]</scope>
    <source>
        <strain evidence="12 13">DSM 19938</strain>
    </source>
</reference>
<comment type="similarity">
    <text evidence="2">Belongs to the TonB family.</text>
</comment>
<evidence type="ECO:0000313" key="13">
    <source>
        <dbReference type="Proteomes" id="UP000199532"/>
    </source>
</evidence>
<keyword evidence="9 10" id="KW-0472">Membrane</keyword>
<dbReference type="PROSITE" id="PS52015">
    <property type="entry name" value="TONB_CTD"/>
    <property type="match status" value="1"/>
</dbReference>
<dbReference type="Pfam" id="PF03544">
    <property type="entry name" value="TonB_C"/>
    <property type="match status" value="1"/>
</dbReference>
<evidence type="ECO:0000256" key="3">
    <source>
        <dbReference type="ARBA" id="ARBA00022448"/>
    </source>
</evidence>
<dbReference type="STRING" id="408657.SAMN04487995_3621"/>
<dbReference type="AlphaFoldDB" id="A0A1H6WPG0"/>
<dbReference type="PANTHER" id="PTHR33446">
    <property type="entry name" value="PROTEIN TONB-RELATED"/>
    <property type="match status" value="1"/>
</dbReference>
<keyword evidence="13" id="KW-1185">Reference proteome</keyword>
<evidence type="ECO:0000256" key="4">
    <source>
        <dbReference type="ARBA" id="ARBA00022475"/>
    </source>
</evidence>
<dbReference type="InterPro" id="IPR008969">
    <property type="entry name" value="CarboxyPept-like_regulatory"/>
</dbReference>
<accession>A0A1H6WPG0</accession>
<dbReference type="InterPro" id="IPR006260">
    <property type="entry name" value="TonB/TolA_C"/>
</dbReference>
<keyword evidence="4" id="KW-1003">Cell membrane</keyword>
<evidence type="ECO:0000256" key="7">
    <source>
        <dbReference type="ARBA" id="ARBA00022927"/>
    </source>
</evidence>
<feature type="transmembrane region" description="Helical" evidence="10">
    <location>
        <begin position="92"/>
        <end position="110"/>
    </location>
</feature>
<dbReference type="GO" id="GO:0015031">
    <property type="term" value="P:protein transport"/>
    <property type="evidence" value="ECO:0007669"/>
    <property type="project" value="UniProtKB-KW"/>
</dbReference>
<organism evidence="12 13">
    <name type="scientific">Dyadobacter koreensis</name>
    <dbReference type="NCBI Taxonomy" id="408657"/>
    <lineage>
        <taxon>Bacteria</taxon>
        <taxon>Pseudomonadati</taxon>
        <taxon>Bacteroidota</taxon>
        <taxon>Cytophagia</taxon>
        <taxon>Cytophagales</taxon>
        <taxon>Spirosomataceae</taxon>
        <taxon>Dyadobacter</taxon>
    </lineage>
</organism>
<dbReference type="Pfam" id="PF13715">
    <property type="entry name" value="CarbopepD_reg_2"/>
    <property type="match status" value="1"/>
</dbReference>
<keyword evidence="8 10" id="KW-1133">Transmembrane helix</keyword>
<dbReference type="InterPro" id="IPR037682">
    <property type="entry name" value="TonB_C"/>
</dbReference>
<dbReference type="Gene3D" id="3.30.1150.10">
    <property type="match status" value="1"/>
</dbReference>
<dbReference type="Pfam" id="PF05569">
    <property type="entry name" value="Peptidase_M56"/>
    <property type="match status" value="1"/>
</dbReference>
<dbReference type="OrthoDB" id="1522859at2"/>
<dbReference type="SUPFAM" id="SSF74653">
    <property type="entry name" value="TolA/TonB C-terminal domain"/>
    <property type="match status" value="1"/>
</dbReference>
<evidence type="ECO:0000313" key="12">
    <source>
        <dbReference type="EMBL" id="SEJ17666.1"/>
    </source>
</evidence>
<feature type="transmembrane region" description="Helical" evidence="10">
    <location>
        <begin position="263"/>
        <end position="283"/>
    </location>
</feature>
<dbReference type="Proteomes" id="UP000199532">
    <property type="component" value="Unassembled WGS sequence"/>
</dbReference>
<name>A0A1H6WPG0_9BACT</name>
<keyword evidence="5" id="KW-0997">Cell inner membrane</keyword>
<evidence type="ECO:0000256" key="6">
    <source>
        <dbReference type="ARBA" id="ARBA00022692"/>
    </source>
</evidence>
<feature type="transmembrane region" description="Helical" evidence="10">
    <location>
        <begin position="180"/>
        <end position="200"/>
    </location>
</feature>
<feature type="domain" description="TonB C-terminal" evidence="11">
    <location>
        <begin position="446"/>
        <end position="542"/>
    </location>
</feature>
<keyword evidence="7" id="KW-0653">Protein transport</keyword>
<dbReference type="InterPro" id="IPR008756">
    <property type="entry name" value="Peptidase_M56"/>
</dbReference>
<evidence type="ECO:0000256" key="2">
    <source>
        <dbReference type="ARBA" id="ARBA00006555"/>
    </source>
</evidence>
<feature type="transmembrane region" description="Helical" evidence="10">
    <location>
        <begin position="220"/>
        <end position="242"/>
    </location>
</feature>
<dbReference type="GO" id="GO:0098797">
    <property type="term" value="C:plasma membrane protein complex"/>
    <property type="evidence" value="ECO:0007669"/>
    <property type="project" value="TreeGrafter"/>
</dbReference>
<dbReference type="SUPFAM" id="SSF49464">
    <property type="entry name" value="Carboxypeptidase regulatory domain-like"/>
    <property type="match status" value="1"/>
</dbReference>
<evidence type="ECO:0000256" key="9">
    <source>
        <dbReference type="ARBA" id="ARBA00023136"/>
    </source>
</evidence>
<dbReference type="CDD" id="cd07341">
    <property type="entry name" value="M56_BlaR1_MecR1_like"/>
    <property type="match status" value="1"/>
</dbReference>
<dbReference type="NCBIfam" id="TIGR01352">
    <property type="entry name" value="tonB_Cterm"/>
    <property type="match status" value="1"/>
</dbReference>
<gene>
    <name evidence="12" type="ORF">SAMN04487995_3621</name>
</gene>
<protein>
    <submittedName>
        <fullName evidence="12">TonB family C-terminal domain-containing protein</fullName>
    </submittedName>
</protein>
<evidence type="ECO:0000256" key="1">
    <source>
        <dbReference type="ARBA" id="ARBA00004383"/>
    </source>
</evidence>